<dbReference type="AlphaFoldDB" id="A0A811UBD9"/>
<feature type="region of interest" description="Disordered" evidence="1">
    <location>
        <begin position="92"/>
        <end position="111"/>
    </location>
</feature>
<protein>
    <submittedName>
        <fullName evidence="2">(Mediterranean fruit fly) hypothetical protein</fullName>
    </submittedName>
</protein>
<dbReference type="Proteomes" id="UP000606786">
    <property type="component" value="Unassembled WGS sequence"/>
</dbReference>
<reference evidence="2" key="1">
    <citation type="submission" date="2020-11" db="EMBL/GenBank/DDBJ databases">
        <authorList>
            <person name="Whitehead M."/>
        </authorList>
    </citation>
    <scope>NUCLEOTIDE SEQUENCE</scope>
    <source>
        <strain evidence="2">EGII</strain>
    </source>
</reference>
<dbReference type="OrthoDB" id="10072647at2759"/>
<keyword evidence="3" id="KW-1185">Reference proteome</keyword>
<sequence length="111" mass="11863">MIVGSSVSVAVIKSSPPNCALAKNESWKRLHRSGMMNFSAFGGPFSGIHQFAAKFGHDTQGPPGAFATPTGINGNTTTGITDNHVQRYQTNGNHFNQNIPNVKELSQPPKL</sequence>
<organism evidence="2 3">
    <name type="scientific">Ceratitis capitata</name>
    <name type="common">Mediterranean fruit fly</name>
    <name type="synonym">Tephritis capitata</name>
    <dbReference type="NCBI Taxonomy" id="7213"/>
    <lineage>
        <taxon>Eukaryota</taxon>
        <taxon>Metazoa</taxon>
        <taxon>Ecdysozoa</taxon>
        <taxon>Arthropoda</taxon>
        <taxon>Hexapoda</taxon>
        <taxon>Insecta</taxon>
        <taxon>Pterygota</taxon>
        <taxon>Neoptera</taxon>
        <taxon>Endopterygota</taxon>
        <taxon>Diptera</taxon>
        <taxon>Brachycera</taxon>
        <taxon>Muscomorpha</taxon>
        <taxon>Tephritoidea</taxon>
        <taxon>Tephritidae</taxon>
        <taxon>Ceratitis</taxon>
        <taxon>Ceratitis</taxon>
    </lineage>
</organism>
<dbReference type="EMBL" id="CAJHJT010000001">
    <property type="protein sequence ID" value="CAD6996189.1"/>
    <property type="molecule type" value="Genomic_DNA"/>
</dbReference>
<evidence type="ECO:0000313" key="2">
    <source>
        <dbReference type="EMBL" id="CAD6996189.1"/>
    </source>
</evidence>
<proteinExistence type="predicted"/>
<gene>
    <name evidence="2" type="ORF">CCAP1982_LOCUS4880</name>
</gene>
<name>A0A811UBD9_CERCA</name>
<accession>A0A811UBD9</accession>
<evidence type="ECO:0000256" key="1">
    <source>
        <dbReference type="SAM" id="MobiDB-lite"/>
    </source>
</evidence>
<evidence type="ECO:0000313" key="3">
    <source>
        <dbReference type="Proteomes" id="UP000606786"/>
    </source>
</evidence>
<comment type="caution">
    <text evidence="2">The sequence shown here is derived from an EMBL/GenBank/DDBJ whole genome shotgun (WGS) entry which is preliminary data.</text>
</comment>